<protein>
    <recommendedName>
        <fullName evidence="5">biotin synthase</fullName>
        <ecNumber evidence="5">2.8.1.6</ecNumber>
    </recommendedName>
</protein>
<dbReference type="GO" id="GO:0051539">
    <property type="term" value="F:4 iron, 4 sulfur cluster binding"/>
    <property type="evidence" value="ECO:0007669"/>
    <property type="project" value="UniProtKB-KW"/>
</dbReference>
<keyword evidence="11" id="KW-0093">Biotin biosynthesis</keyword>
<dbReference type="PIRSF" id="PIRSF001619">
    <property type="entry name" value="Biotin_synth"/>
    <property type="match status" value="1"/>
</dbReference>
<dbReference type="InterPro" id="IPR007197">
    <property type="entry name" value="rSAM"/>
</dbReference>
<evidence type="ECO:0000259" key="15">
    <source>
        <dbReference type="PROSITE" id="PS51918"/>
    </source>
</evidence>
<dbReference type="SMART" id="SM00876">
    <property type="entry name" value="BATS"/>
    <property type="match status" value="1"/>
</dbReference>
<keyword evidence="10" id="KW-0479">Metal-binding</keyword>
<comment type="cofactor">
    <cofactor evidence="14">
        <name>[2Fe-2S] cluster</name>
        <dbReference type="ChEBI" id="CHEBI:190135"/>
    </cofactor>
</comment>
<organism evidence="16">
    <name type="scientific">hydrothermal vent metagenome</name>
    <dbReference type="NCBI Taxonomy" id="652676"/>
    <lineage>
        <taxon>unclassified sequences</taxon>
        <taxon>metagenomes</taxon>
        <taxon>ecological metagenomes</taxon>
    </lineage>
</organism>
<dbReference type="PROSITE" id="PS51918">
    <property type="entry name" value="RADICAL_SAM"/>
    <property type="match status" value="1"/>
</dbReference>
<keyword evidence="13" id="KW-0411">Iron-sulfur</keyword>
<dbReference type="InterPro" id="IPR002684">
    <property type="entry name" value="Biotin_synth/BioAB"/>
</dbReference>
<dbReference type="GO" id="GO:0009102">
    <property type="term" value="P:biotin biosynthetic process"/>
    <property type="evidence" value="ECO:0007669"/>
    <property type="project" value="UniProtKB-UniPathway"/>
</dbReference>
<comment type="pathway">
    <text evidence="2">Cofactor biosynthesis; biotin biosynthesis; biotin from 7,8-diaminononanoate: step 2/2.</text>
</comment>
<keyword evidence="7 16" id="KW-0808">Transferase</keyword>
<evidence type="ECO:0000256" key="11">
    <source>
        <dbReference type="ARBA" id="ARBA00022756"/>
    </source>
</evidence>
<evidence type="ECO:0000256" key="12">
    <source>
        <dbReference type="ARBA" id="ARBA00023004"/>
    </source>
</evidence>
<dbReference type="EMBL" id="UOEA01000074">
    <property type="protein sequence ID" value="VAV84812.1"/>
    <property type="molecule type" value="Genomic_DNA"/>
</dbReference>
<comment type="subunit">
    <text evidence="4">Homodimer.</text>
</comment>
<dbReference type="PANTHER" id="PTHR22976:SF2">
    <property type="entry name" value="BIOTIN SYNTHASE, MITOCHONDRIAL"/>
    <property type="match status" value="1"/>
</dbReference>
<dbReference type="InterPro" id="IPR058240">
    <property type="entry name" value="rSAM_sf"/>
</dbReference>
<dbReference type="GO" id="GO:0046872">
    <property type="term" value="F:metal ion binding"/>
    <property type="evidence" value="ECO:0007669"/>
    <property type="project" value="UniProtKB-KW"/>
</dbReference>
<dbReference type="AlphaFoldDB" id="A0A3B0QWW6"/>
<gene>
    <name evidence="16" type="ORF">MNBD_DELTA01-1892</name>
</gene>
<evidence type="ECO:0000256" key="10">
    <source>
        <dbReference type="ARBA" id="ARBA00022723"/>
    </source>
</evidence>
<name>A0A3B0QWW6_9ZZZZ</name>
<evidence type="ECO:0000256" key="2">
    <source>
        <dbReference type="ARBA" id="ARBA00004942"/>
    </source>
</evidence>
<dbReference type="PANTHER" id="PTHR22976">
    <property type="entry name" value="BIOTIN SYNTHASE"/>
    <property type="match status" value="1"/>
</dbReference>
<keyword evidence="9" id="KW-0001">2Fe-2S</keyword>
<dbReference type="GO" id="GO:0004076">
    <property type="term" value="F:biotin synthase activity"/>
    <property type="evidence" value="ECO:0007669"/>
    <property type="project" value="UniProtKB-EC"/>
</dbReference>
<evidence type="ECO:0000256" key="13">
    <source>
        <dbReference type="ARBA" id="ARBA00023014"/>
    </source>
</evidence>
<evidence type="ECO:0000256" key="7">
    <source>
        <dbReference type="ARBA" id="ARBA00022679"/>
    </source>
</evidence>
<evidence type="ECO:0000256" key="8">
    <source>
        <dbReference type="ARBA" id="ARBA00022691"/>
    </source>
</evidence>
<dbReference type="Pfam" id="PF06968">
    <property type="entry name" value="BATS"/>
    <property type="match status" value="1"/>
</dbReference>
<dbReference type="Pfam" id="PF04055">
    <property type="entry name" value="Radical_SAM"/>
    <property type="match status" value="1"/>
</dbReference>
<evidence type="ECO:0000256" key="9">
    <source>
        <dbReference type="ARBA" id="ARBA00022714"/>
    </source>
</evidence>
<keyword evidence="8" id="KW-0949">S-adenosyl-L-methionine</keyword>
<dbReference type="EC" id="2.8.1.6" evidence="5"/>
<dbReference type="InterPro" id="IPR024177">
    <property type="entry name" value="Biotin_synthase"/>
</dbReference>
<dbReference type="NCBIfam" id="TIGR00433">
    <property type="entry name" value="bioB"/>
    <property type="match status" value="1"/>
</dbReference>
<evidence type="ECO:0000256" key="3">
    <source>
        <dbReference type="ARBA" id="ARBA00010765"/>
    </source>
</evidence>
<dbReference type="InterPro" id="IPR006638">
    <property type="entry name" value="Elp3/MiaA/NifB-like_rSAM"/>
</dbReference>
<evidence type="ECO:0000313" key="16">
    <source>
        <dbReference type="EMBL" id="VAV84812.1"/>
    </source>
</evidence>
<comment type="cofactor">
    <cofactor evidence="1">
        <name>[4Fe-4S] cluster</name>
        <dbReference type="ChEBI" id="CHEBI:49883"/>
    </cofactor>
</comment>
<dbReference type="SMART" id="SM00729">
    <property type="entry name" value="Elp3"/>
    <property type="match status" value="1"/>
</dbReference>
<keyword evidence="12" id="KW-0408">Iron</keyword>
<dbReference type="SFLD" id="SFLDG01278">
    <property type="entry name" value="biotin_synthase_like"/>
    <property type="match status" value="1"/>
</dbReference>
<dbReference type="GO" id="GO:0051537">
    <property type="term" value="F:2 iron, 2 sulfur cluster binding"/>
    <property type="evidence" value="ECO:0007669"/>
    <property type="project" value="UniProtKB-KW"/>
</dbReference>
<comment type="similarity">
    <text evidence="3">Belongs to the radical SAM superfamily. Biotin synthase family.</text>
</comment>
<evidence type="ECO:0000256" key="1">
    <source>
        <dbReference type="ARBA" id="ARBA00001966"/>
    </source>
</evidence>
<evidence type="ECO:0000256" key="4">
    <source>
        <dbReference type="ARBA" id="ARBA00011738"/>
    </source>
</evidence>
<evidence type="ECO:0000256" key="14">
    <source>
        <dbReference type="ARBA" id="ARBA00034078"/>
    </source>
</evidence>
<dbReference type="SUPFAM" id="SSF102114">
    <property type="entry name" value="Radical SAM enzymes"/>
    <property type="match status" value="1"/>
</dbReference>
<dbReference type="CDD" id="cd01335">
    <property type="entry name" value="Radical_SAM"/>
    <property type="match status" value="1"/>
</dbReference>
<dbReference type="SFLD" id="SFLDG01060">
    <property type="entry name" value="BATS_domain_containing"/>
    <property type="match status" value="1"/>
</dbReference>
<keyword evidence="6" id="KW-0004">4Fe-4S</keyword>
<proteinExistence type="inferred from homology"/>
<dbReference type="UniPathway" id="UPA00078">
    <property type="reaction ID" value="UER00162"/>
</dbReference>
<dbReference type="SFLD" id="SFLDS00029">
    <property type="entry name" value="Radical_SAM"/>
    <property type="match status" value="1"/>
</dbReference>
<dbReference type="InterPro" id="IPR013785">
    <property type="entry name" value="Aldolase_TIM"/>
</dbReference>
<dbReference type="Gene3D" id="3.20.20.70">
    <property type="entry name" value="Aldolase class I"/>
    <property type="match status" value="1"/>
</dbReference>
<evidence type="ECO:0000256" key="5">
    <source>
        <dbReference type="ARBA" id="ARBA00012236"/>
    </source>
</evidence>
<evidence type="ECO:0000256" key="6">
    <source>
        <dbReference type="ARBA" id="ARBA00022485"/>
    </source>
</evidence>
<feature type="domain" description="Radical SAM core" evidence="15">
    <location>
        <begin position="52"/>
        <end position="281"/>
    </location>
</feature>
<dbReference type="FunFam" id="3.20.20.70:FF:000026">
    <property type="entry name" value="Biotin synthase"/>
    <property type="match status" value="1"/>
</dbReference>
<sequence length="332" mass="36171">MTKAIEMIREAEELSKAGTGIDGDAALAIAALPDSRIYEVLAATKAVTEHYKGTEVNLCGIVSAKSGLCKEDCSFCSQSTAFDTDAEEYPMAEPEEIVSAALEAEKNGAREFSIVTSGTKVAKGGDLSKLTTALREMKDKTDMERCASLGNMDEDAMRELKEAGLESYHHNLETGRSFFPTICTTHEYDEDVDTIKRAKKLGFYTCSGGIFGLGETWEDRIELIETLRELDVDCVPINFLNPRPGTPLEKAKNLTPIECLKIIAVTRLMLPKKDIIICGGREVNLRDLQPLIFAAGANGMMVGNYLTTTGRAAEDDLKMLEDLGLKPKASHG</sequence>
<dbReference type="InterPro" id="IPR010722">
    <property type="entry name" value="BATS_dom"/>
</dbReference>
<dbReference type="HAMAP" id="MF_01694">
    <property type="entry name" value="BioB"/>
    <property type="match status" value="1"/>
</dbReference>
<accession>A0A3B0QWW6</accession>
<reference evidence="16" key="1">
    <citation type="submission" date="2018-06" db="EMBL/GenBank/DDBJ databases">
        <authorList>
            <person name="Zhirakovskaya E."/>
        </authorList>
    </citation>
    <scope>NUCLEOTIDE SEQUENCE</scope>
</reference>